<dbReference type="EMBL" id="BAABHS010000013">
    <property type="protein sequence ID" value="GAA4970651.1"/>
    <property type="molecule type" value="Genomic_DNA"/>
</dbReference>
<keyword evidence="3 9" id="KW-0812">Transmembrane</keyword>
<evidence type="ECO:0000313" key="11">
    <source>
        <dbReference type="Proteomes" id="UP001500466"/>
    </source>
</evidence>
<evidence type="ECO:0000256" key="6">
    <source>
        <dbReference type="ARBA" id="ARBA00023136"/>
    </source>
</evidence>
<keyword evidence="5 9" id="KW-1133">Transmembrane helix</keyword>
<name>A0ABP9HHB3_9ACTN</name>
<dbReference type="PROSITE" id="PS00428">
    <property type="entry name" value="FTSW_RODA_SPOVE"/>
    <property type="match status" value="1"/>
</dbReference>
<comment type="pathway">
    <text evidence="2">Cell wall biogenesis; peptidoglycan biosynthesis.</text>
</comment>
<feature type="transmembrane region" description="Helical" evidence="9">
    <location>
        <begin position="93"/>
        <end position="110"/>
    </location>
</feature>
<dbReference type="PANTHER" id="PTHR30474:SF14">
    <property type="entry name" value="CELL CYCLE PROTEIN"/>
    <property type="match status" value="1"/>
</dbReference>
<evidence type="ECO:0000256" key="5">
    <source>
        <dbReference type="ARBA" id="ARBA00022989"/>
    </source>
</evidence>
<feature type="transmembrane region" description="Helical" evidence="9">
    <location>
        <begin position="189"/>
        <end position="207"/>
    </location>
</feature>
<evidence type="ECO:0000256" key="8">
    <source>
        <dbReference type="ARBA" id="ARBA00049902"/>
    </source>
</evidence>
<dbReference type="RefSeq" id="WP_345676957.1">
    <property type="nucleotide sequence ID" value="NZ_BAABHS010000013.1"/>
</dbReference>
<feature type="transmembrane region" description="Helical" evidence="9">
    <location>
        <begin position="160"/>
        <end position="177"/>
    </location>
</feature>
<dbReference type="NCBIfam" id="TIGR02210">
    <property type="entry name" value="rodA_shape"/>
    <property type="match status" value="1"/>
</dbReference>
<feature type="transmembrane region" description="Helical" evidence="9">
    <location>
        <begin position="213"/>
        <end position="230"/>
    </location>
</feature>
<comment type="catalytic activity">
    <reaction evidence="8">
        <text>[GlcNAc-(1-&gt;4)-Mur2Ac(oyl-L-Ala-gamma-D-Glu-L-Lys-D-Ala-D-Ala)](n)-di-trans,octa-cis-undecaprenyl diphosphate + beta-D-GlcNAc-(1-&gt;4)-Mur2Ac(oyl-L-Ala-gamma-D-Glu-L-Lys-D-Ala-D-Ala)-di-trans,octa-cis-undecaprenyl diphosphate = [GlcNAc-(1-&gt;4)-Mur2Ac(oyl-L-Ala-gamma-D-Glu-L-Lys-D-Ala-D-Ala)](n+1)-di-trans,octa-cis-undecaprenyl diphosphate + di-trans,octa-cis-undecaprenyl diphosphate + H(+)</text>
        <dbReference type="Rhea" id="RHEA:23708"/>
        <dbReference type="Rhea" id="RHEA-COMP:9602"/>
        <dbReference type="Rhea" id="RHEA-COMP:9603"/>
        <dbReference type="ChEBI" id="CHEBI:15378"/>
        <dbReference type="ChEBI" id="CHEBI:58405"/>
        <dbReference type="ChEBI" id="CHEBI:60033"/>
        <dbReference type="ChEBI" id="CHEBI:78435"/>
        <dbReference type="EC" id="2.4.99.28"/>
    </reaction>
</comment>
<gene>
    <name evidence="10" type="primary">rodA</name>
    <name evidence="10" type="ORF">GCM10023205_40370</name>
</gene>
<evidence type="ECO:0000256" key="7">
    <source>
        <dbReference type="ARBA" id="ARBA00044770"/>
    </source>
</evidence>
<evidence type="ECO:0000256" key="2">
    <source>
        <dbReference type="ARBA" id="ARBA00004752"/>
    </source>
</evidence>
<dbReference type="InterPro" id="IPR018365">
    <property type="entry name" value="Cell_cycle_FtsW-rel_CS"/>
</dbReference>
<feature type="transmembrane region" description="Helical" evidence="9">
    <location>
        <begin position="352"/>
        <end position="370"/>
    </location>
</feature>
<keyword evidence="4" id="KW-0133">Cell shape</keyword>
<accession>A0ABP9HHB3</accession>
<sequence>MNLGVKMRQSKPKAFGLGGPPSLQKLSPAFAESRRSFTARAFERDAPVRRLDWVVFATSLALSVIGCLLVWSATRPRHNLTGGDPQAFLKKDLLNLAIGLALFVAVSVVGHRRMRAAVPFIGILAMLGLFAALSPLGATINGQRAWILLPAGFSLQPAELAKIGVILGMGMILAERVDTGDVERPGNRAVFWSLVVGLLPIAVIMLMPDMGSGMVIGVIVLGVLLASGAPARWIAGLMVIGGVGAAAVWKLGILSPYQIDRFKAFTDPTLDPAGVGYNVAQAKLALGSGGLLGKGLFQGPQTQGQFVPEQQTDFIFSVAGEELGLVGCAVILCLFGLLLWRGIRIAVNADDLFGTVIASGVVAWLGFQMFENIGMNIGIMPVAGLPLPFISYGGSSMFAIWIAVGLLQSVHMRGAASLGKFK</sequence>
<dbReference type="EC" id="2.4.99.28" evidence="7"/>
<proteinExistence type="predicted"/>
<evidence type="ECO:0000256" key="4">
    <source>
        <dbReference type="ARBA" id="ARBA00022960"/>
    </source>
</evidence>
<organism evidence="10 11">
    <name type="scientific">Yinghuangia aomiensis</name>
    <dbReference type="NCBI Taxonomy" id="676205"/>
    <lineage>
        <taxon>Bacteria</taxon>
        <taxon>Bacillati</taxon>
        <taxon>Actinomycetota</taxon>
        <taxon>Actinomycetes</taxon>
        <taxon>Kitasatosporales</taxon>
        <taxon>Streptomycetaceae</taxon>
        <taxon>Yinghuangia</taxon>
    </lineage>
</organism>
<evidence type="ECO:0000256" key="9">
    <source>
        <dbReference type="SAM" id="Phobius"/>
    </source>
</evidence>
<feature type="transmembrane region" description="Helical" evidence="9">
    <location>
        <begin position="323"/>
        <end position="340"/>
    </location>
</feature>
<keyword evidence="11" id="KW-1185">Reference proteome</keyword>
<protein>
    <recommendedName>
        <fullName evidence="7">peptidoglycan glycosyltransferase</fullName>
        <ecNumber evidence="7">2.4.99.28</ecNumber>
    </recommendedName>
</protein>
<dbReference type="InterPro" id="IPR001182">
    <property type="entry name" value="FtsW/RodA"/>
</dbReference>
<dbReference type="Proteomes" id="UP001500466">
    <property type="component" value="Unassembled WGS sequence"/>
</dbReference>
<evidence type="ECO:0000256" key="1">
    <source>
        <dbReference type="ARBA" id="ARBA00004141"/>
    </source>
</evidence>
<dbReference type="PANTHER" id="PTHR30474">
    <property type="entry name" value="CELL CYCLE PROTEIN"/>
    <property type="match status" value="1"/>
</dbReference>
<keyword evidence="6 9" id="KW-0472">Membrane</keyword>
<feature type="transmembrane region" description="Helical" evidence="9">
    <location>
        <begin position="237"/>
        <end position="259"/>
    </location>
</feature>
<feature type="transmembrane region" description="Helical" evidence="9">
    <location>
        <begin position="390"/>
        <end position="410"/>
    </location>
</feature>
<feature type="transmembrane region" description="Helical" evidence="9">
    <location>
        <begin position="53"/>
        <end position="73"/>
    </location>
</feature>
<evidence type="ECO:0000256" key="3">
    <source>
        <dbReference type="ARBA" id="ARBA00022692"/>
    </source>
</evidence>
<reference evidence="11" key="1">
    <citation type="journal article" date="2019" name="Int. J. Syst. Evol. Microbiol.">
        <title>The Global Catalogue of Microorganisms (GCM) 10K type strain sequencing project: providing services to taxonomists for standard genome sequencing and annotation.</title>
        <authorList>
            <consortium name="The Broad Institute Genomics Platform"/>
            <consortium name="The Broad Institute Genome Sequencing Center for Infectious Disease"/>
            <person name="Wu L."/>
            <person name="Ma J."/>
        </authorList>
    </citation>
    <scope>NUCLEOTIDE SEQUENCE [LARGE SCALE GENOMIC DNA]</scope>
    <source>
        <strain evidence="11">JCM 17986</strain>
    </source>
</reference>
<dbReference type="Pfam" id="PF01098">
    <property type="entry name" value="FTSW_RODA_SPOVE"/>
    <property type="match status" value="1"/>
</dbReference>
<comment type="subcellular location">
    <subcellularLocation>
        <location evidence="1">Membrane</location>
        <topology evidence="1">Multi-pass membrane protein</topology>
    </subcellularLocation>
</comment>
<feature type="transmembrane region" description="Helical" evidence="9">
    <location>
        <begin position="117"/>
        <end position="140"/>
    </location>
</feature>
<dbReference type="InterPro" id="IPR011923">
    <property type="entry name" value="RodA/MrdB"/>
</dbReference>
<comment type="caution">
    <text evidence="10">The sequence shown here is derived from an EMBL/GenBank/DDBJ whole genome shotgun (WGS) entry which is preliminary data.</text>
</comment>
<evidence type="ECO:0000313" key="10">
    <source>
        <dbReference type="EMBL" id="GAA4970651.1"/>
    </source>
</evidence>